<evidence type="ECO:0000313" key="3">
    <source>
        <dbReference type="Proteomes" id="UP000663866"/>
    </source>
</evidence>
<comment type="caution">
    <text evidence="2">The sequence shown here is derived from an EMBL/GenBank/DDBJ whole genome shotgun (WGS) entry which is preliminary data.</text>
</comment>
<gene>
    <name evidence="2" type="ORF">OVN521_LOCUS42630</name>
</gene>
<name>A0A820Y2C8_9BILA</name>
<feature type="compositionally biased region" description="Acidic residues" evidence="1">
    <location>
        <begin position="46"/>
        <end position="56"/>
    </location>
</feature>
<feature type="compositionally biased region" description="Acidic residues" evidence="1">
    <location>
        <begin position="23"/>
        <end position="33"/>
    </location>
</feature>
<evidence type="ECO:0000313" key="2">
    <source>
        <dbReference type="EMBL" id="CAF4538076.1"/>
    </source>
</evidence>
<feature type="compositionally biased region" description="Polar residues" evidence="1">
    <location>
        <begin position="34"/>
        <end position="45"/>
    </location>
</feature>
<proteinExistence type="predicted"/>
<feature type="region of interest" description="Disordered" evidence="1">
    <location>
        <begin position="23"/>
        <end position="56"/>
    </location>
</feature>
<protein>
    <submittedName>
        <fullName evidence="2">Uncharacterized protein</fullName>
    </submittedName>
</protein>
<keyword evidence="3" id="KW-1185">Reference proteome</keyword>
<accession>A0A820Y2C8</accession>
<organism evidence="2 3">
    <name type="scientific">Rotaria magnacalcarata</name>
    <dbReference type="NCBI Taxonomy" id="392030"/>
    <lineage>
        <taxon>Eukaryota</taxon>
        <taxon>Metazoa</taxon>
        <taxon>Spiralia</taxon>
        <taxon>Gnathifera</taxon>
        <taxon>Rotifera</taxon>
        <taxon>Eurotatoria</taxon>
        <taxon>Bdelloidea</taxon>
        <taxon>Philodinida</taxon>
        <taxon>Philodinidae</taxon>
        <taxon>Rotaria</taxon>
    </lineage>
</organism>
<sequence length="124" mass="14240">LSRTIAHHLGQSWAREIDENINQDSDVESDNETDNNMANDLASNSDSEEDLEFDDGFDSISNVTTSANRGVRLVDNVKEKFSQTYFRVTIKKQNKFLHKQTACWFLEKDKSSLPADRLSRIQEQ</sequence>
<evidence type="ECO:0000256" key="1">
    <source>
        <dbReference type="SAM" id="MobiDB-lite"/>
    </source>
</evidence>
<reference evidence="2" key="1">
    <citation type="submission" date="2021-02" db="EMBL/GenBank/DDBJ databases">
        <authorList>
            <person name="Nowell W R."/>
        </authorList>
    </citation>
    <scope>NUCLEOTIDE SEQUENCE</scope>
</reference>
<dbReference type="EMBL" id="CAJOBG010058966">
    <property type="protein sequence ID" value="CAF4538076.1"/>
    <property type="molecule type" value="Genomic_DNA"/>
</dbReference>
<dbReference type="AlphaFoldDB" id="A0A820Y2C8"/>
<dbReference type="Proteomes" id="UP000663866">
    <property type="component" value="Unassembled WGS sequence"/>
</dbReference>
<feature type="non-terminal residue" evidence="2">
    <location>
        <position position="1"/>
    </location>
</feature>